<dbReference type="EMBL" id="SJOP01000004">
    <property type="protein sequence ID" value="TCC13441.1"/>
    <property type="molecule type" value="Genomic_DNA"/>
</dbReference>
<proteinExistence type="predicted"/>
<dbReference type="AlphaFoldDB" id="A0A4R0HRC6"/>
<protein>
    <submittedName>
        <fullName evidence="1">Uncharacterized protein</fullName>
    </submittedName>
</protein>
<accession>A0A4R0HRC6</accession>
<dbReference type="Proteomes" id="UP000291793">
    <property type="component" value="Unassembled WGS sequence"/>
</dbReference>
<evidence type="ECO:0000313" key="2">
    <source>
        <dbReference type="Proteomes" id="UP000291793"/>
    </source>
</evidence>
<sequence length="76" mass="8595">MPRIYSIDDHCQTFNLQPSTFNLQPSTFNLQPSTFNLQPSTFNLQPSTSNLKSFLCIQKVIASQLINSTINTRKSS</sequence>
<reference evidence="1 2" key="1">
    <citation type="submission" date="2019-02" db="EMBL/GenBank/DDBJ databases">
        <title>The draft genome of Kosakonia quasisacchari strain WCHKQ120001.</title>
        <authorList>
            <person name="Wang C."/>
            <person name="Feng Y."/>
            <person name="Zong Z."/>
        </authorList>
    </citation>
    <scope>NUCLEOTIDE SEQUENCE [LARGE SCALE GENOMIC DNA]</scope>
    <source>
        <strain evidence="1 2">WCHKQ120001</strain>
    </source>
</reference>
<gene>
    <name evidence="1" type="ORF">E0L21_06310</name>
</gene>
<organism evidence="1 2">
    <name type="scientific">Kosakonia quasisacchari</name>
    <dbReference type="NCBI Taxonomy" id="2529380"/>
    <lineage>
        <taxon>Bacteria</taxon>
        <taxon>Pseudomonadati</taxon>
        <taxon>Pseudomonadota</taxon>
        <taxon>Gammaproteobacteria</taxon>
        <taxon>Enterobacterales</taxon>
        <taxon>Enterobacteriaceae</taxon>
        <taxon>Kosakonia</taxon>
    </lineage>
</organism>
<evidence type="ECO:0000313" key="1">
    <source>
        <dbReference type="EMBL" id="TCC13441.1"/>
    </source>
</evidence>
<keyword evidence="2" id="KW-1185">Reference proteome</keyword>
<comment type="caution">
    <text evidence="1">The sequence shown here is derived from an EMBL/GenBank/DDBJ whole genome shotgun (WGS) entry which is preliminary data.</text>
</comment>
<dbReference type="OrthoDB" id="5449954at2"/>
<name>A0A4R0HRC6_9ENTR</name>